<evidence type="ECO:0000313" key="1">
    <source>
        <dbReference type="EMBL" id="KAJ7522941.1"/>
    </source>
</evidence>
<evidence type="ECO:0000313" key="2">
    <source>
        <dbReference type="Proteomes" id="UP001162992"/>
    </source>
</evidence>
<dbReference type="EMBL" id="CM055109">
    <property type="protein sequence ID" value="KAJ7522941.1"/>
    <property type="molecule type" value="Genomic_DNA"/>
</dbReference>
<dbReference type="Proteomes" id="UP001162992">
    <property type="component" value="Chromosome 18"/>
</dbReference>
<reference evidence="2" key="1">
    <citation type="journal article" date="2024" name="Proc. Natl. Acad. Sci. U.S.A.">
        <title>Extraordinary preservation of gene collinearity over three hundred million years revealed in homosporous lycophytes.</title>
        <authorList>
            <person name="Li C."/>
            <person name="Wickell D."/>
            <person name="Kuo L.Y."/>
            <person name="Chen X."/>
            <person name="Nie B."/>
            <person name="Liao X."/>
            <person name="Peng D."/>
            <person name="Ji J."/>
            <person name="Jenkins J."/>
            <person name="Williams M."/>
            <person name="Shu S."/>
            <person name="Plott C."/>
            <person name="Barry K."/>
            <person name="Rajasekar S."/>
            <person name="Grimwood J."/>
            <person name="Han X."/>
            <person name="Sun S."/>
            <person name="Hou Z."/>
            <person name="He W."/>
            <person name="Dai G."/>
            <person name="Sun C."/>
            <person name="Schmutz J."/>
            <person name="Leebens-Mack J.H."/>
            <person name="Li F.W."/>
            <person name="Wang L."/>
        </authorList>
    </citation>
    <scope>NUCLEOTIDE SEQUENCE [LARGE SCALE GENOMIC DNA]</scope>
    <source>
        <strain evidence="2">cv. PW_Plant_1</strain>
    </source>
</reference>
<accession>A0ACC2AZJ1</accession>
<gene>
    <name evidence="1" type="ORF">O6H91_18G031800</name>
</gene>
<proteinExistence type="predicted"/>
<keyword evidence="2" id="KW-1185">Reference proteome</keyword>
<comment type="caution">
    <text evidence="1">The sequence shown here is derived from an EMBL/GenBank/DDBJ whole genome shotgun (WGS) entry which is preliminary data.</text>
</comment>
<sequence length="781" mass="85983">MDNHKSPRLSESKSKDTNVFSMGNCTTGGHLPGRPTGKRIDTRKYLNSQLKGVDFAGKSKSSRSGDQGIVGNVTRSRVIRTKSMLQTNSEEIRYMDVDVGQANHLEVTQDKAVDLLTSPAPQTAKVSRNADTSRQHGDENNPEFLLRNIPQVKSVLKPHWRNLDDGKLCRHPPEMVSAVSRNGSCKIDSFNDSAQMGDGLGPSSNGSGVEIRSDEDQLEPLSAADSVDKSIIIDSSDTSTTTTEWPGDNHEIFSKESLPLESKIVWREGLVQRWEGLRNGEIDALLLLSSCADRDQTFPRATRSHRLGGKPELCPSSPGSDSSTSSNLSSFKPMLPGYSLRMRNKSFIPSNQHSEATSDHALKSHKVAATPAVANGNPFQQICSQACSRSVSGCLDIKHVNNCGFLKPEQKENLHNMVCCDSSVQHKLSPLKIPPSCSDPRRNSLCRRDDSYYAYSNDYEGRRYAILQNCYHCDSHAKLLSSKLMASCAGTDQPIEAQISEYPKHGAPLTKGVIVRPSVATHTAVENGTHFTFNYRSTSEPTKSCRVPPIQEQLLSQRSSNCITNGLDHYNTRKSASRSSQKASVDEVLELQGVRDVHVVETPHQMEAAHVLSLFPSSSPVESPTELRTADLIGIPKPNAGFSDSESMRMEHESKKCSRDISNDNPRGSVRMSSTIHHRCKADLPGWQAEHKPQISIPTTTDSTKQFTSKLDETAISEKFCRCQQHSQAVENKAERDSAITQNCDSSYMHFIAATASAGLLVVGACVIGYVCHRRFRRFRG</sequence>
<organism evidence="1 2">
    <name type="scientific">Diphasiastrum complanatum</name>
    <name type="common">Issler's clubmoss</name>
    <name type="synonym">Lycopodium complanatum</name>
    <dbReference type="NCBI Taxonomy" id="34168"/>
    <lineage>
        <taxon>Eukaryota</taxon>
        <taxon>Viridiplantae</taxon>
        <taxon>Streptophyta</taxon>
        <taxon>Embryophyta</taxon>
        <taxon>Tracheophyta</taxon>
        <taxon>Lycopodiopsida</taxon>
        <taxon>Lycopodiales</taxon>
        <taxon>Lycopodiaceae</taxon>
        <taxon>Lycopodioideae</taxon>
        <taxon>Diphasiastrum</taxon>
    </lineage>
</organism>
<name>A0ACC2AZJ1_DIPCM</name>
<protein>
    <submittedName>
        <fullName evidence="1">Uncharacterized protein</fullName>
    </submittedName>
</protein>